<accession>A0AAD9R0C6</accession>
<dbReference type="AlphaFoldDB" id="A0AAD9R0C6"/>
<dbReference type="Proteomes" id="UP001249851">
    <property type="component" value="Unassembled WGS sequence"/>
</dbReference>
<organism evidence="1 2">
    <name type="scientific">Acropora cervicornis</name>
    <name type="common">Staghorn coral</name>
    <dbReference type="NCBI Taxonomy" id="6130"/>
    <lineage>
        <taxon>Eukaryota</taxon>
        <taxon>Metazoa</taxon>
        <taxon>Cnidaria</taxon>
        <taxon>Anthozoa</taxon>
        <taxon>Hexacorallia</taxon>
        <taxon>Scleractinia</taxon>
        <taxon>Astrocoeniina</taxon>
        <taxon>Acroporidae</taxon>
        <taxon>Acropora</taxon>
    </lineage>
</organism>
<evidence type="ECO:0008006" key="3">
    <source>
        <dbReference type="Google" id="ProtNLM"/>
    </source>
</evidence>
<name>A0AAD9R0C6_ACRCE</name>
<reference evidence="1" key="1">
    <citation type="journal article" date="2023" name="G3 (Bethesda)">
        <title>Whole genome assembly and annotation of the endangered Caribbean coral Acropora cervicornis.</title>
        <authorList>
            <person name="Selwyn J.D."/>
            <person name="Vollmer S.V."/>
        </authorList>
    </citation>
    <scope>NUCLEOTIDE SEQUENCE</scope>
    <source>
        <strain evidence="1">K2</strain>
    </source>
</reference>
<comment type="caution">
    <text evidence="1">The sequence shown here is derived from an EMBL/GenBank/DDBJ whole genome shotgun (WGS) entry which is preliminary data.</text>
</comment>
<reference evidence="1" key="2">
    <citation type="journal article" date="2023" name="Science">
        <title>Genomic signatures of disease resistance in endangered staghorn corals.</title>
        <authorList>
            <person name="Vollmer S.V."/>
            <person name="Selwyn J.D."/>
            <person name="Despard B.A."/>
            <person name="Roesel C.L."/>
        </authorList>
    </citation>
    <scope>NUCLEOTIDE SEQUENCE</scope>
    <source>
        <strain evidence="1">K2</strain>
    </source>
</reference>
<proteinExistence type="predicted"/>
<dbReference type="EMBL" id="JARQWQ010000008">
    <property type="protein sequence ID" value="KAK2570411.1"/>
    <property type="molecule type" value="Genomic_DNA"/>
</dbReference>
<protein>
    <recommendedName>
        <fullName evidence="3">Clr5 domain-containing protein</fullName>
    </recommendedName>
</protein>
<evidence type="ECO:0000313" key="1">
    <source>
        <dbReference type="EMBL" id="KAK2570411.1"/>
    </source>
</evidence>
<sequence>MDRRELRLLVELYFHLGFKNQVILDFLKNCQVIPISLSTLKRRLRNYGLKRRGAQIEDQELREILLREISGPGQLRGYRAMWHSLRLKHHIHLPRERVAYFLQELNPDGTRERRRRKLTRRRYISYGPNFCRHVDGKN</sequence>
<evidence type="ECO:0000313" key="2">
    <source>
        <dbReference type="Proteomes" id="UP001249851"/>
    </source>
</evidence>
<keyword evidence="2" id="KW-1185">Reference proteome</keyword>
<dbReference type="PANTHER" id="PTHR46791:SF13">
    <property type="entry name" value="CLR5 DOMAIN-CONTAINING PROTEIN"/>
    <property type="match status" value="1"/>
</dbReference>
<dbReference type="PANTHER" id="PTHR46791">
    <property type="entry name" value="EXPRESSED PROTEIN"/>
    <property type="match status" value="1"/>
</dbReference>
<gene>
    <name evidence="1" type="ORF">P5673_005221</name>
</gene>